<sequence length="179" mass="19443">MKKLMLSVMGAAVLVLAGCGGDSRTRDVSEPSPEQPAEAQGKQYALRLKGVNNPGYASALVQVRRVSVTTVNGQALPVSLKSRFPMDLTHPEQAYLLGFFQVPEGLDRVQVEVEFDDFGGYEEAAGGGVIDTRVAPLRFEAPVTYLSEHGHVVVHLDLGQSLHELDEARLLLPSLDVRY</sequence>
<evidence type="ECO:0000256" key="1">
    <source>
        <dbReference type="SAM" id="SignalP"/>
    </source>
</evidence>
<dbReference type="EMBL" id="CP043494">
    <property type="protein sequence ID" value="WNG43235.1"/>
    <property type="molecule type" value="Genomic_DNA"/>
</dbReference>
<evidence type="ECO:0000313" key="3">
    <source>
        <dbReference type="Proteomes" id="UP001611383"/>
    </source>
</evidence>
<accession>A0ABY9WI26</accession>
<reference evidence="2 3" key="1">
    <citation type="submission" date="2019-08" db="EMBL/GenBank/DDBJ databases">
        <title>Archangium and Cystobacter genomes.</title>
        <authorList>
            <person name="Chen I.-C.K."/>
            <person name="Wielgoss S."/>
        </authorList>
    </citation>
    <scope>NUCLEOTIDE SEQUENCE [LARGE SCALE GENOMIC DNA]</scope>
    <source>
        <strain evidence="2 3">Cbm 6</strain>
    </source>
</reference>
<keyword evidence="1" id="KW-0732">Signal</keyword>
<dbReference type="Proteomes" id="UP001611383">
    <property type="component" value="Chromosome"/>
</dbReference>
<feature type="signal peptide" evidence="1">
    <location>
        <begin position="1"/>
        <end position="17"/>
    </location>
</feature>
<evidence type="ECO:0008006" key="4">
    <source>
        <dbReference type="Google" id="ProtNLM"/>
    </source>
</evidence>
<name>A0ABY9WI26_9BACT</name>
<organism evidence="2 3">
    <name type="scientific">Archangium minus</name>
    <dbReference type="NCBI Taxonomy" id="83450"/>
    <lineage>
        <taxon>Bacteria</taxon>
        <taxon>Pseudomonadati</taxon>
        <taxon>Myxococcota</taxon>
        <taxon>Myxococcia</taxon>
        <taxon>Myxococcales</taxon>
        <taxon>Cystobacterineae</taxon>
        <taxon>Archangiaceae</taxon>
        <taxon>Archangium</taxon>
    </lineage>
</organism>
<protein>
    <recommendedName>
        <fullName evidence="4">Lipoprotein</fullName>
    </recommendedName>
</protein>
<gene>
    <name evidence="2" type="ORF">F0U60_03330</name>
</gene>
<keyword evidence="3" id="KW-1185">Reference proteome</keyword>
<feature type="chain" id="PRO_5046488093" description="Lipoprotein" evidence="1">
    <location>
        <begin position="18"/>
        <end position="179"/>
    </location>
</feature>
<dbReference type="PROSITE" id="PS51257">
    <property type="entry name" value="PROKAR_LIPOPROTEIN"/>
    <property type="match status" value="1"/>
</dbReference>
<proteinExistence type="predicted"/>
<evidence type="ECO:0000313" key="2">
    <source>
        <dbReference type="EMBL" id="WNG43235.1"/>
    </source>
</evidence>
<dbReference type="RefSeq" id="WP_395813848.1">
    <property type="nucleotide sequence ID" value="NZ_CP043494.1"/>
</dbReference>